<dbReference type="STRING" id="1842532.A7E78_14370"/>
<evidence type="ECO:0000313" key="3">
    <source>
        <dbReference type="Proteomes" id="UP000182517"/>
    </source>
</evidence>
<dbReference type="Proteomes" id="UP000182517">
    <property type="component" value="Chromosome"/>
</dbReference>
<dbReference type="EMBL" id="CP015519">
    <property type="protein sequence ID" value="APG28908.1"/>
    <property type="molecule type" value="Genomic_DNA"/>
</dbReference>
<dbReference type="OrthoDB" id="10014634at2"/>
<reference evidence="2 3" key="1">
    <citation type="journal article" date="2017" name="Genome Announc.">
        <title>Complete Genome Sequences of Two Acetylene-Fermenting Pelobacter acetylenicus Strains.</title>
        <authorList>
            <person name="Sutton J.M."/>
            <person name="Baesman S.M."/>
            <person name="Fierst J.L."/>
            <person name="Poret-Peterson A.T."/>
            <person name="Oremland R.S."/>
            <person name="Dunlap D.S."/>
            <person name="Akob D.M."/>
        </authorList>
    </citation>
    <scope>NUCLEOTIDE SEQUENCE [LARGE SCALE GENOMIC DNA]</scope>
    <source>
        <strain evidence="2 3">SFB93</strain>
    </source>
</reference>
<name>A0A1L3GTB6_9BACT</name>
<evidence type="ECO:0008006" key="4">
    <source>
        <dbReference type="Google" id="ProtNLM"/>
    </source>
</evidence>
<keyword evidence="1" id="KW-0812">Transmembrane</keyword>
<accession>A0A1L3GTB6</accession>
<dbReference type="KEGG" id="pef:A7E78_14370"/>
<keyword evidence="1" id="KW-0472">Membrane</keyword>
<dbReference type="RefSeq" id="WP_072284930.1">
    <property type="nucleotide sequence ID" value="NZ_CP015519.1"/>
</dbReference>
<sequence length="202" mass="21482">MNKPITAKGVLVILADQQGFALITAVMMLFVAMVLGLMVVDSADMEILLSGGQQRYEESLNITEGGSGSEAAAIGTGNPINWAGPSRSYAVVNPSIQNQILSPATSSDALFDPGGDMTLPGTAYTVTAATTPELWPTENLLNSTAAADDRFDYQYRGTYLRDDAPPKGYDVTKFSGYLFQIEAQRNTLVEMGGSKVGPKMSL</sequence>
<proteinExistence type="predicted"/>
<evidence type="ECO:0000256" key="1">
    <source>
        <dbReference type="SAM" id="Phobius"/>
    </source>
</evidence>
<evidence type="ECO:0000313" key="2">
    <source>
        <dbReference type="EMBL" id="APG28908.1"/>
    </source>
</evidence>
<organism evidence="2 3">
    <name type="scientific">Syntrophotalea acetylenivorans</name>
    <dbReference type="NCBI Taxonomy" id="1842532"/>
    <lineage>
        <taxon>Bacteria</taxon>
        <taxon>Pseudomonadati</taxon>
        <taxon>Thermodesulfobacteriota</taxon>
        <taxon>Desulfuromonadia</taxon>
        <taxon>Desulfuromonadales</taxon>
        <taxon>Syntrophotaleaceae</taxon>
        <taxon>Syntrophotalea</taxon>
    </lineage>
</organism>
<keyword evidence="1" id="KW-1133">Transmembrane helix</keyword>
<feature type="transmembrane region" description="Helical" evidence="1">
    <location>
        <begin position="20"/>
        <end position="40"/>
    </location>
</feature>
<dbReference type="AlphaFoldDB" id="A0A1L3GTB6"/>
<gene>
    <name evidence="2" type="ORF">A7E78_14370</name>
</gene>
<protein>
    <recommendedName>
        <fullName evidence="4">Type 4 fimbrial biogenesis protein PilX N-terminal domain-containing protein</fullName>
    </recommendedName>
</protein>
<keyword evidence="3" id="KW-1185">Reference proteome</keyword>